<name>A0A089WQQ5_9PSED</name>
<evidence type="ECO:0000256" key="2">
    <source>
        <dbReference type="SAM" id="Phobius"/>
    </source>
</evidence>
<keyword evidence="4" id="KW-1185">Reference proteome</keyword>
<proteinExistence type="predicted"/>
<dbReference type="RefSeq" id="WP_038414419.1">
    <property type="nucleotide sequence ID" value="NZ_CP009455.1"/>
</dbReference>
<dbReference type="OrthoDB" id="7011026at2"/>
<dbReference type="Proteomes" id="UP000029493">
    <property type="component" value="Chromosome"/>
</dbReference>
<evidence type="ECO:0000313" key="3">
    <source>
        <dbReference type="EMBL" id="AIR91620.1"/>
    </source>
</evidence>
<protein>
    <recommendedName>
        <fullName evidence="5">Lipoprotein</fullName>
    </recommendedName>
</protein>
<evidence type="ECO:0008006" key="5">
    <source>
        <dbReference type="Google" id="ProtNLM"/>
    </source>
</evidence>
<feature type="region of interest" description="Disordered" evidence="1">
    <location>
        <begin position="79"/>
        <end position="100"/>
    </location>
</feature>
<dbReference type="EMBL" id="CP009455">
    <property type="protein sequence ID" value="AIR91620.1"/>
    <property type="molecule type" value="Genomic_DNA"/>
</dbReference>
<organism evidence="3 4">
    <name type="scientific">Pseudomonas cremoricolorata</name>
    <dbReference type="NCBI Taxonomy" id="157783"/>
    <lineage>
        <taxon>Bacteria</taxon>
        <taxon>Pseudomonadati</taxon>
        <taxon>Pseudomonadota</taxon>
        <taxon>Gammaproteobacteria</taxon>
        <taxon>Pseudomonadales</taxon>
        <taxon>Pseudomonadaceae</taxon>
        <taxon>Pseudomonas</taxon>
    </lineage>
</organism>
<dbReference type="AlphaFoldDB" id="A0A089WQQ5"/>
<dbReference type="PROSITE" id="PS51257">
    <property type="entry name" value="PROKAR_LIPOPROTEIN"/>
    <property type="match status" value="1"/>
</dbReference>
<feature type="transmembrane region" description="Helical" evidence="2">
    <location>
        <begin position="20"/>
        <end position="42"/>
    </location>
</feature>
<sequence>MAHERISTAPLSPARLTLCVALGIWLGGLALACSLGLLAWLWPQPLLAVATVPAAVSTQAAPAAPADAQQAMFERYQQRLQAPPAAPNQPSAPGAGKLNDPKCQFWLEQQRTAATEKSQALVREFCH</sequence>
<dbReference type="KEGG" id="psw:LK03_21230"/>
<accession>A0A089WQQ5</accession>
<reference evidence="3 4" key="1">
    <citation type="submission" date="2014-09" db="EMBL/GenBank/DDBJ databases">
        <authorList>
            <person name="Chan K.-G."/>
        </authorList>
    </citation>
    <scope>NUCLEOTIDE SEQUENCE [LARGE SCALE GENOMIC DNA]</scope>
    <source>
        <strain evidence="3 4">ND07</strain>
    </source>
</reference>
<keyword evidence="2" id="KW-1133">Transmembrane helix</keyword>
<gene>
    <name evidence="3" type="ORF">LK03_21230</name>
</gene>
<feature type="compositionally biased region" description="Low complexity" evidence="1">
    <location>
        <begin position="79"/>
        <end position="95"/>
    </location>
</feature>
<dbReference type="STRING" id="157783.LK03_21230"/>
<keyword evidence="2" id="KW-0472">Membrane</keyword>
<evidence type="ECO:0000313" key="4">
    <source>
        <dbReference type="Proteomes" id="UP000029493"/>
    </source>
</evidence>
<evidence type="ECO:0000256" key="1">
    <source>
        <dbReference type="SAM" id="MobiDB-lite"/>
    </source>
</evidence>
<keyword evidence="2" id="KW-0812">Transmembrane</keyword>